<accession>A0AAW9CNM2</accession>
<evidence type="ECO:0000256" key="1">
    <source>
        <dbReference type="SAM" id="MobiDB-lite"/>
    </source>
</evidence>
<feature type="compositionally biased region" description="Basic and acidic residues" evidence="1">
    <location>
        <begin position="57"/>
        <end position="67"/>
    </location>
</feature>
<evidence type="ECO:0000313" key="2">
    <source>
        <dbReference type="EMBL" id="MDW9251176.1"/>
    </source>
</evidence>
<dbReference type="PANTHER" id="PTHR36154">
    <property type="entry name" value="DNA-BINDING TRANSCRIPTIONAL ACTIVATOR ALPA"/>
    <property type="match status" value="1"/>
</dbReference>
<gene>
    <name evidence="2" type="ORF">C7S16_6602</name>
</gene>
<evidence type="ECO:0000313" key="3">
    <source>
        <dbReference type="Proteomes" id="UP001272137"/>
    </source>
</evidence>
<feature type="compositionally biased region" description="Polar residues" evidence="1">
    <location>
        <begin position="68"/>
        <end position="78"/>
    </location>
</feature>
<protein>
    <submittedName>
        <fullName evidence="2">Helix-turn-helix domain protein</fullName>
    </submittedName>
</protein>
<dbReference type="InterPro" id="IPR052931">
    <property type="entry name" value="Prophage_regulatory_activator"/>
</dbReference>
<dbReference type="Proteomes" id="UP001272137">
    <property type="component" value="Unassembled WGS sequence"/>
</dbReference>
<proteinExistence type="predicted"/>
<comment type="caution">
    <text evidence="2">The sequence shown here is derived from an EMBL/GenBank/DDBJ whole genome shotgun (WGS) entry which is preliminary data.</text>
</comment>
<sequence>MMKALRMKDIVDKVGLGQSTLYRMIAAGTFPKPFELVPGRTAWLEEDIDAWLAEKAGKKPAAERPDDNITQLCAQQGA</sequence>
<dbReference type="EMBL" id="QXCT01000001">
    <property type="protein sequence ID" value="MDW9251176.1"/>
    <property type="molecule type" value="Genomic_DNA"/>
</dbReference>
<organism evidence="2 3">
    <name type="scientific">Burkholderia thailandensis</name>
    <dbReference type="NCBI Taxonomy" id="57975"/>
    <lineage>
        <taxon>Bacteria</taxon>
        <taxon>Pseudomonadati</taxon>
        <taxon>Pseudomonadota</taxon>
        <taxon>Betaproteobacteria</taxon>
        <taxon>Burkholderiales</taxon>
        <taxon>Burkholderiaceae</taxon>
        <taxon>Burkholderia</taxon>
        <taxon>pseudomallei group</taxon>
    </lineage>
</organism>
<dbReference type="RefSeq" id="WP_011853590.1">
    <property type="nucleotide sequence ID" value="NZ_QXCT01000001.1"/>
</dbReference>
<reference evidence="2" key="1">
    <citation type="submission" date="2018-08" db="EMBL/GenBank/DDBJ databases">
        <title>Identification of Burkholderia cepacia strains that express a Burkholderia pseudomallei-like capsular polysaccharide.</title>
        <authorList>
            <person name="Burtnick M.N."/>
            <person name="Vongsouvath M."/>
            <person name="Newton P."/>
            <person name="Wuthiekanun V."/>
            <person name="Limmathurotsakul D."/>
            <person name="Brett P.J."/>
            <person name="Chantratita N."/>
            <person name="Dance D.A."/>
        </authorList>
    </citation>
    <scope>NUCLEOTIDE SEQUENCE</scope>
    <source>
        <strain evidence="2">SBXCC001</strain>
    </source>
</reference>
<dbReference type="InterPro" id="IPR010260">
    <property type="entry name" value="AlpA"/>
</dbReference>
<dbReference type="Gene3D" id="1.10.238.160">
    <property type="match status" value="1"/>
</dbReference>
<feature type="region of interest" description="Disordered" evidence="1">
    <location>
        <begin position="57"/>
        <end position="78"/>
    </location>
</feature>
<dbReference type="AlphaFoldDB" id="A0AAW9CNM2"/>
<name>A0AAW9CNM2_BURTH</name>
<dbReference type="PANTHER" id="PTHR36154:SF1">
    <property type="entry name" value="DNA-BINDING TRANSCRIPTIONAL ACTIVATOR ALPA"/>
    <property type="match status" value="1"/>
</dbReference>
<dbReference type="Pfam" id="PF05930">
    <property type="entry name" value="Phage_AlpA"/>
    <property type="match status" value="1"/>
</dbReference>